<evidence type="ECO:0000256" key="1">
    <source>
        <dbReference type="SAM" id="MobiDB-lite"/>
    </source>
</evidence>
<dbReference type="EMBL" id="JAOL01000114">
    <property type="protein sequence ID" value="EUA89899.1"/>
    <property type="molecule type" value="Genomic_DNA"/>
</dbReference>
<name>A0ABP3AG73_MYCUL</name>
<dbReference type="Proteomes" id="UP000020681">
    <property type="component" value="Unassembled WGS sequence"/>
</dbReference>
<proteinExistence type="predicted"/>
<evidence type="ECO:0000313" key="2">
    <source>
        <dbReference type="EMBL" id="EUA89899.1"/>
    </source>
</evidence>
<keyword evidence="3" id="KW-1185">Reference proteome</keyword>
<feature type="region of interest" description="Disordered" evidence="1">
    <location>
        <begin position="1"/>
        <end position="21"/>
    </location>
</feature>
<reference evidence="2 3" key="1">
    <citation type="submission" date="2014-01" db="EMBL/GenBank/DDBJ databases">
        <authorList>
            <person name="Dobos K."/>
            <person name="Lenaerts A."/>
            <person name="Ordway D."/>
            <person name="DeGroote M.A."/>
            <person name="Parker T."/>
            <person name="Sizemore C."/>
            <person name="Tallon L.J."/>
            <person name="Sadzewicz L.K."/>
            <person name="Sengamalay N."/>
            <person name="Fraser C.M."/>
            <person name="Hine E."/>
            <person name="Shefchek K.A."/>
            <person name="Das S.P."/>
            <person name="Tettelin H."/>
        </authorList>
    </citation>
    <scope>NUCLEOTIDE SEQUENCE [LARGE SCALE GENOMIC DNA]</scope>
    <source>
        <strain evidence="2 3">Harvey</strain>
    </source>
</reference>
<accession>A0ABP3AG73</accession>
<comment type="caution">
    <text evidence="2">The sequence shown here is derived from an EMBL/GenBank/DDBJ whole genome shotgun (WGS) entry which is preliminary data.</text>
</comment>
<sequence>MSRQTGQALGSTNAKFASTPNGAASGGPIAPCYHAAVNAQTGAFDLLLGDAGPALVGDEYAGATVAQAQLASVSWATARSAAR</sequence>
<protein>
    <submittedName>
        <fullName evidence="2">Uncharacterized protein</fullName>
    </submittedName>
</protein>
<gene>
    <name evidence="2" type="ORF">I551_3543</name>
</gene>
<evidence type="ECO:0000313" key="3">
    <source>
        <dbReference type="Proteomes" id="UP000020681"/>
    </source>
</evidence>
<organism evidence="2 3">
    <name type="scientific">Mycobacterium ulcerans str. Harvey</name>
    <dbReference type="NCBI Taxonomy" id="1299332"/>
    <lineage>
        <taxon>Bacteria</taxon>
        <taxon>Bacillati</taxon>
        <taxon>Actinomycetota</taxon>
        <taxon>Actinomycetes</taxon>
        <taxon>Mycobacteriales</taxon>
        <taxon>Mycobacteriaceae</taxon>
        <taxon>Mycobacterium</taxon>
        <taxon>Mycobacterium ulcerans group</taxon>
    </lineage>
</organism>